<proteinExistence type="predicted"/>
<dbReference type="RefSeq" id="WP_167922912.1">
    <property type="nucleotide sequence ID" value="NZ_JAATIT010000007.1"/>
</dbReference>
<keyword evidence="1" id="KW-0812">Transmembrane</keyword>
<dbReference type="AlphaFoldDB" id="A0A7X5XV41"/>
<feature type="transmembrane region" description="Helical" evidence="1">
    <location>
        <begin position="41"/>
        <end position="61"/>
    </location>
</feature>
<evidence type="ECO:0008006" key="4">
    <source>
        <dbReference type="Google" id="ProtNLM"/>
    </source>
</evidence>
<reference evidence="2 3" key="1">
    <citation type="submission" date="2020-03" db="EMBL/GenBank/DDBJ databases">
        <title>Genomic Encyclopedia of Type Strains, Phase IV (KMG-IV): sequencing the most valuable type-strain genomes for metagenomic binning, comparative biology and taxonomic classification.</title>
        <authorList>
            <person name="Goeker M."/>
        </authorList>
    </citation>
    <scope>NUCLEOTIDE SEQUENCE [LARGE SCALE GENOMIC DNA]</scope>
    <source>
        <strain evidence="2 3">DSM 25229</strain>
    </source>
</reference>
<evidence type="ECO:0000313" key="3">
    <source>
        <dbReference type="Proteomes" id="UP000535078"/>
    </source>
</evidence>
<protein>
    <recommendedName>
        <fullName evidence="4">M23 family peptidase</fullName>
    </recommendedName>
</protein>
<name>A0A7X5XV41_9SPHN</name>
<accession>A0A7X5XV41</accession>
<gene>
    <name evidence="2" type="ORF">GGR90_003768</name>
</gene>
<dbReference type="EMBL" id="JAATIT010000007">
    <property type="protein sequence ID" value="NJB91556.1"/>
    <property type="molecule type" value="Genomic_DNA"/>
</dbReference>
<evidence type="ECO:0000256" key="1">
    <source>
        <dbReference type="SAM" id="Phobius"/>
    </source>
</evidence>
<dbReference type="Proteomes" id="UP000535078">
    <property type="component" value="Unassembled WGS sequence"/>
</dbReference>
<sequence>MDEEFRKLNRAALPPALETLDDRVLAALAVRKAEAAATRRLMAVAALFSLGGGMVAGSLFVPSAVAASPLTPLIPASPLAPSTLLEVR</sequence>
<keyword evidence="1" id="KW-0472">Membrane</keyword>
<keyword evidence="3" id="KW-1185">Reference proteome</keyword>
<evidence type="ECO:0000313" key="2">
    <source>
        <dbReference type="EMBL" id="NJB91556.1"/>
    </source>
</evidence>
<keyword evidence="1" id="KW-1133">Transmembrane helix</keyword>
<organism evidence="2 3">
    <name type="scientific">Sphingopyxis italica</name>
    <dbReference type="NCBI Taxonomy" id="1129133"/>
    <lineage>
        <taxon>Bacteria</taxon>
        <taxon>Pseudomonadati</taxon>
        <taxon>Pseudomonadota</taxon>
        <taxon>Alphaproteobacteria</taxon>
        <taxon>Sphingomonadales</taxon>
        <taxon>Sphingomonadaceae</taxon>
        <taxon>Sphingopyxis</taxon>
    </lineage>
</organism>
<comment type="caution">
    <text evidence="2">The sequence shown here is derived from an EMBL/GenBank/DDBJ whole genome shotgun (WGS) entry which is preliminary data.</text>
</comment>